<evidence type="ECO:0000256" key="7">
    <source>
        <dbReference type="ARBA" id="ARBA00023316"/>
    </source>
</evidence>
<comment type="similarity">
    <text evidence="2 10">Belongs to the glycosyl hydrolase 5 (cellulase A) family.</text>
</comment>
<comment type="catalytic activity">
    <reaction evidence="8">
        <text>Successive hydrolysis of beta-D-glucose units from the non-reducing ends of (1-&gt;3)-beta-D-glucans, releasing alpha-glucose.</text>
        <dbReference type="EC" id="3.2.1.58"/>
    </reaction>
</comment>
<dbReference type="AlphaFoldDB" id="A0A8H7PTE5"/>
<organism evidence="13 14">
    <name type="scientific">Mortierella isabellina</name>
    <name type="common">Filamentous fungus</name>
    <name type="synonym">Umbelopsis isabellina</name>
    <dbReference type="NCBI Taxonomy" id="91625"/>
    <lineage>
        <taxon>Eukaryota</taxon>
        <taxon>Fungi</taxon>
        <taxon>Fungi incertae sedis</taxon>
        <taxon>Mucoromycota</taxon>
        <taxon>Mucoromycotina</taxon>
        <taxon>Umbelopsidomycetes</taxon>
        <taxon>Umbelopsidales</taxon>
        <taxon>Umbelopsidaceae</taxon>
        <taxon>Umbelopsis</taxon>
    </lineage>
</organism>
<keyword evidence="7" id="KW-0961">Cell wall biogenesis/degradation</keyword>
<comment type="subcellular location">
    <subcellularLocation>
        <location evidence="1">Secreted</location>
    </subcellularLocation>
</comment>
<dbReference type="GO" id="GO:0009251">
    <property type="term" value="P:glucan catabolic process"/>
    <property type="evidence" value="ECO:0007669"/>
    <property type="project" value="TreeGrafter"/>
</dbReference>
<proteinExistence type="inferred from homology"/>
<keyword evidence="3" id="KW-0964">Secreted</keyword>
<dbReference type="SUPFAM" id="SSF51445">
    <property type="entry name" value="(Trans)glycosidases"/>
    <property type="match status" value="1"/>
</dbReference>
<evidence type="ECO:0000256" key="5">
    <source>
        <dbReference type="ARBA" id="ARBA00022801"/>
    </source>
</evidence>
<dbReference type="GO" id="GO:0004338">
    <property type="term" value="F:glucan exo-1,3-beta-glucosidase activity"/>
    <property type="evidence" value="ECO:0007669"/>
    <property type="project" value="UniProtKB-EC"/>
</dbReference>
<keyword evidence="4 11" id="KW-0732">Signal</keyword>
<evidence type="ECO:0000256" key="1">
    <source>
        <dbReference type="ARBA" id="ARBA00004613"/>
    </source>
</evidence>
<dbReference type="GO" id="GO:0005576">
    <property type="term" value="C:extracellular region"/>
    <property type="evidence" value="ECO:0007669"/>
    <property type="project" value="UniProtKB-SubCell"/>
</dbReference>
<feature type="domain" description="Glycoside hydrolase family 5" evidence="12">
    <location>
        <begin position="80"/>
        <end position="320"/>
    </location>
</feature>
<dbReference type="InterPro" id="IPR050386">
    <property type="entry name" value="Glycosyl_hydrolase_5"/>
</dbReference>
<evidence type="ECO:0000256" key="2">
    <source>
        <dbReference type="ARBA" id="ARBA00005641"/>
    </source>
</evidence>
<evidence type="ECO:0000256" key="3">
    <source>
        <dbReference type="ARBA" id="ARBA00022525"/>
    </source>
</evidence>
<dbReference type="InterPro" id="IPR001547">
    <property type="entry name" value="Glyco_hydro_5"/>
</dbReference>
<keyword evidence="14" id="KW-1185">Reference proteome</keyword>
<dbReference type="Pfam" id="PF00150">
    <property type="entry name" value="Cellulase"/>
    <property type="match status" value="1"/>
</dbReference>
<accession>A0A8H7PTE5</accession>
<dbReference type="OrthoDB" id="1887033at2759"/>
<evidence type="ECO:0000256" key="11">
    <source>
        <dbReference type="SAM" id="SignalP"/>
    </source>
</evidence>
<evidence type="ECO:0000256" key="8">
    <source>
        <dbReference type="ARBA" id="ARBA00036824"/>
    </source>
</evidence>
<evidence type="ECO:0000313" key="13">
    <source>
        <dbReference type="EMBL" id="KAG2180224.1"/>
    </source>
</evidence>
<comment type="caution">
    <text evidence="13">The sequence shown here is derived from an EMBL/GenBank/DDBJ whole genome shotgun (WGS) entry which is preliminary data.</text>
</comment>
<evidence type="ECO:0000256" key="9">
    <source>
        <dbReference type="ARBA" id="ARBA00038929"/>
    </source>
</evidence>
<evidence type="ECO:0000256" key="10">
    <source>
        <dbReference type="RuleBase" id="RU361153"/>
    </source>
</evidence>
<keyword evidence="5 10" id="KW-0378">Hydrolase</keyword>
<name>A0A8H7PTE5_MORIS</name>
<dbReference type="EMBL" id="JAEPQZ010000006">
    <property type="protein sequence ID" value="KAG2180224.1"/>
    <property type="molecule type" value="Genomic_DNA"/>
</dbReference>
<dbReference type="PANTHER" id="PTHR31297:SF1">
    <property type="entry name" value="GLUCAN 1,3-BETA-GLUCOSIDASE I_II-RELATED"/>
    <property type="match status" value="1"/>
</dbReference>
<gene>
    <name evidence="13" type="ORF">INT43_004013</name>
</gene>
<dbReference type="Proteomes" id="UP000654370">
    <property type="component" value="Unassembled WGS sequence"/>
</dbReference>
<dbReference type="Gene3D" id="3.20.20.80">
    <property type="entry name" value="Glycosidases"/>
    <property type="match status" value="1"/>
</dbReference>
<dbReference type="GO" id="GO:0071555">
    <property type="term" value="P:cell wall organization"/>
    <property type="evidence" value="ECO:0007669"/>
    <property type="project" value="UniProtKB-KW"/>
</dbReference>
<feature type="signal peptide" evidence="11">
    <location>
        <begin position="1"/>
        <end position="18"/>
    </location>
</feature>
<feature type="chain" id="PRO_5034411277" description="glucan 1,3-beta-glucosidase" evidence="11">
    <location>
        <begin position="19"/>
        <end position="372"/>
    </location>
</feature>
<sequence>MSFLRLFILLYALSASSAFVVKRDGTAWNFWTQKAFGANLGNWLILERWLDPGFFGKFAPNAQDEWTFCQQAANATELLQQHWQDWITEDDFRMLASVNANHVRIPVGYWAFIPVIDGEPYIGTGQKAQIERILGYCAQYNINAIIDLHALPGSQNGQDHSGRIGPTDFFQRRNVIRSLQTVEAVVAWMNGLPPRLKSTISAIEVINEPHTRNVAVFNILKDYYQQAYKIIDASAYKVPMIFSDSFRWLSDFQDLFPYNANALIDTHYYWMEESKRDVSIILKEVCDKKQVVASFYLPVLVGEWSIATQINMDEHTTRQFLDTQLSVWKQSSGGLMWSLKNAINSKQWSFEQLVKEGYINSKTFSDHTNAIC</sequence>
<evidence type="ECO:0000256" key="6">
    <source>
        <dbReference type="ARBA" id="ARBA00023295"/>
    </source>
</evidence>
<evidence type="ECO:0000256" key="4">
    <source>
        <dbReference type="ARBA" id="ARBA00022729"/>
    </source>
</evidence>
<reference evidence="13" key="1">
    <citation type="submission" date="2020-12" db="EMBL/GenBank/DDBJ databases">
        <title>Metabolic potential, ecology and presence of endohyphal bacteria is reflected in genomic diversity of Mucoromycotina.</title>
        <authorList>
            <person name="Muszewska A."/>
            <person name="Okrasinska A."/>
            <person name="Steczkiewicz K."/>
            <person name="Drgas O."/>
            <person name="Orlowska M."/>
            <person name="Perlinska-Lenart U."/>
            <person name="Aleksandrzak-Piekarczyk T."/>
            <person name="Szatraj K."/>
            <person name="Zielenkiewicz U."/>
            <person name="Pilsyk S."/>
            <person name="Malc E."/>
            <person name="Mieczkowski P."/>
            <person name="Kruszewska J.S."/>
            <person name="Biernat P."/>
            <person name="Pawlowska J."/>
        </authorList>
    </citation>
    <scope>NUCLEOTIDE SEQUENCE</scope>
    <source>
        <strain evidence="13">WA0000067209</strain>
    </source>
</reference>
<evidence type="ECO:0000259" key="12">
    <source>
        <dbReference type="Pfam" id="PF00150"/>
    </source>
</evidence>
<dbReference type="EC" id="3.2.1.58" evidence="9"/>
<keyword evidence="6 10" id="KW-0326">Glycosidase</keyword>
<evidence type="ECO:0000313" key="14">
    <source>
        <dbReference type="Proteomes" id="UP000654370"/>
    </source>
</evidence>
<protein>
    <recommendedName>
        <fullName evidence="9">glucan 1,3-beta-glucosidase</fullName>
        <ecNumber evidence="9">3.2.1.58</ecNumber>
    </recommendedName>
</protein>
<dbReference type="InterPro" id="IPR017853">
    <property type="entry name" value="GH"/>
</dbReference>
<dbReference type="GO" id="GO:0009986">
    <property type="term" value="C:cell surface"/>
    <property type="evidence" value="ECO:0007669"/>
    <property type="project" value="TreeGrafter"/>
</dbReference>
<dbReference type="PANTHER" id="PTHR31297">
    <property type="entry name" value="GLUCAN ENDO-1,6-BETA-GLUCOSIDASE B"/>
    <property type="match status" value="1"/>
</dbReference>